<dbReference type="InterPro" id="IPR029018">
    <property type="entry name" value="Hex-like_dom2"/>
</dbReference>
<evidence type="ECO:0000313" key="2">
    <source>
        <dbReference type="EMBL" id="GGD72625.1"/>
    </source>
</evidence>
<protein>
    <recommendedName>
        <fullName evidence="4">Beta-hexosaminidase bacterial type N-terminal domain-containing protein</fullName>
    </recommendedName>
</protein>
<gene>
    <name evidence="2" type="ORF">GCM10010911_33110</name>
</gene>
<name>A0A917DUV0_9BACL</name>
<dbReference type="GO" id="GO:0016787">
    <property type="term" value="F:hydrolase activity"/>
    <property type="evidence" value="ECO:0007669"/>
    <property type="project" value="UniProtKB-KW"/>
</dbReference>
<keyword evidence="1" id="KW-0378">Hydrolase</keyword>
<dbReference type="RefSeq" id="WP_188993024.1">
    <property type="nucleotide sequence ID" value="NZ_BMHP01000002.1"/>
</dbReference>
<dbReference type="AlphaFoldDB" id="A0A917DUV0"/>
<keyword evidence="3" id="KW-1185">Reference proteome</keyword>
<reference evidence="2" key="1">
    <citation type="journal article" date="2014" name="Int. J. Syst. Evol. Microbiol.">
        <title>Complete genome sequence of Corynebacterium casei LMG S-19264T (=DSM 44701T), isolated from a smear-ripened cheese.</title>
        <authorList>
            <consortium name="US DOE Joint Genome Institute (JGI-PGF)"/>
            <person name="Walter F."/>
            <person name="Albersmeier A."/>
            <person name="Kalinowski J."/>
            <person name="Ruckert C."/>
        </authorList>
    </citation>
    <scope>NUCLEOTIDE SEQUENCE</scope>
    <source>
        <strain evidence="2">CGMCC 1.15178</strain>
    </source>
</reference>
<evidence type="ECO:0000256" key="1">
    <source>
        <dbReference type="ARBA" id="ARBA00022801"/>
    </source>
</evidence>
<evidence type="ECO:0008006" key="4">
    <source>
        <dbReference type="Google" id="ProtNLM"/>
    </source>
</evidence>
<accession>A0A917DUV0</accession>
<dbReference type="SUPFAM" id="SSF55545">
    <property type="entry name" value="beta-N-acetylhexosaminidase-like domain"/>
    <property type="match status" value="1"/>
</dbReference>
<evidence type="ECO:0000313" key="3">
    <source>
        <dbReference type="Proteomes" id="UP000612456"/>
    </source>
</evidence>
<comment type="caution">
    <text evidence="2">The sequence shown here is derived from an EMBL/GenBank/DDBJ whole genome shotgun (WGS) entry which is preliminary data.</text>
</comment>
<dbReference type="EMBL" id="BMHP01000002">
    <property type="protein sequence ID" value="GGD72625.1"/>
    <property type="molecule type" value="Genomic_DNA"/>
</dbReference>
<sequence length="890" mass="101437">MIPEFEANPQILPIPLPHFPTHMQAIIWRNYGLVPTERIAAVLEATVSEIEEVALLMGLQVPQEADAQWLTRGYITIIRANWHLLTYEHLLKLLDWTEEKLEFTLKEDDFLWVKLGNLKPYVNPVRYKPLSAKEKKLTLEWKKRMSDAFDPIQKELDGTFQEKPFDYLERFKLPEIPRISAKRLPLASETRLDVPWTIQIFKDENAGENEGESHLNAYAQRFADKHVRLWGVEWSVAHFSDSIPTFASPMDRPILRIKVDSAVQRAKESHTIIISTDEIIIQASDEEGVLRGLQWIEQTMKKSELPYLEKGQYERTTKFDLRYIYSYSAVYGDPLLETELDPYPDEQLERLSEVGVNGIWMQSVLYQLVPWRAAPELSVNWEQRIEGLRKLVKKAAKYGIHVYLYFNEPRSMPLSYFKDKPDWKGQEEQGYAALCTSVPEVQAILSESVSALFREVPGLGGIFAITMSENLTNCYSRASGGKTNCPRCSKRSPSAVISEVIHLVADAVALEAPAARVLCYTWAWTESLGWDDNEILSAIKQLPSNVTILSVSEDEKETNIANVQGKVIDYSISVVGPSEKTARIWQMARDNGLKTAAKVQFNNSWELSSVPYLPVFQLIEEHLKRLNASGVSGLMLSWTLGGYPSLTLRLAAEHYWSADGGKARGIDELLEDQFGAAAGKMIALASLAFSEAFQQFPFDVAVLYLAPQNMGPANLLYMEPTHYKATMVGIPYDDLDRWRAKYSESVFANQFKKLSSGWAKGLKLLEKARKHITASSKADFDDLYRIASAAYIHFYSTYMQILFVKNRKRYLITTDREKKNKLGNSLADIAQKELENALALYTLVKQDSRIGFEASNHYYYTIQDLQEKVVNCQYVLEQLKSEVNPSQMQT</sequence>
<dbReference type="GO" id="GO:0005975">
    <property type="term" value="P:carbohydrate metabolic process"/>
    <property type="evidence" value="ECO:0007669"/>
    <property type="project" value="UniProtKB-ARBA"/>
</dbReference>
<reference evidence="2" key="2">
    <citation type="submission" date="2020-09" db="EMBL/GenBank/DDBJ databases">
        <authorList>
            <person name="Sun Q."/>
            <person name="Zhou Y."/>
        </authorList>
    </citation>
    <scope>NUCLEOTIDE SEQUENCE</scope>
    <source>
        <strain evidence="2">CGMCC 1.15178</strain>
    </source>
</reference>
<dbReference type="Gene3D" id="3.30.379.10">
    <property type="entry name" value="Chitobiase/beta-hexosaminidase domain 2-like"/>
    <property type="match status" value="1"/>
</dbReference>
<organism evidence="2 3">
    <name type="scientific">Paenibacillus nasutitermitis</name>
    <dbReference type="NCBI Taxonomy" id="1652958"/>
    <lineage>
        <taxon>Bacteria</taxon>
        <taxon>Bacillati</taxon>
        <taxon>Bacillota</taxon>
        <taxon>Bacilli</taxon>
        <taxon>Bacillales</taxon>
        <taxon>Paenibacillaceae</taxon>
        <taxon>Paenibacillus</taxon>
    </lineage>
</organism>
<dbReference type="Proteomes" id="UP000612456">
    <property type="component" value="Unassembled WGS sequence"/>
</dbReference>
<proteinExistence type="predicted"/>
<dbReference type="SUPFAM" id="SSF51445">
    <property type="entry name" value="(Trans)glycosidases"/>
    <property type="match status" value="1"/>
</dbReference>
<dbReference type="InterPro" id="IPR017853">
    <property type="entry name" value="GH"/>
</dbReference>